<dbReference type="OrthoDB" id="9815205at2"/>
<dbReference type="InterPro" id="IPR013766">
    <property type="entry name" value="Thioredoxin_domain"/>
</dbReference>
<evidence type="ECO:0000313" key="4">
    <source>
        <dbReference type="Proteomes" id="UP000184121"/>
    </source>
</evidence>
<dbReference type="GO" id="GO:0016491">
    <property type="term" value="F:oxidoreductase activity"/>
    <property type="evidence" value="ECO:0007669"/>
    <property type="project" value="InterPro"/>
</dbReference>
<dbReference type="AlphaFoldDB" id="A0A1M7CQL0"/>
<dbReference type="InterPro" id="IPR017937">
    <property type="entry name" value="Thioredoxin_CS"/>
</dbReference>
<evidence type="ECO:0000313" key="3">
    <source>
        <dbReference type="EMBL" id="SHL69353.1"/>
    </source>
</evidence>
<dbReference type="Gene3D" id="3.40.30.10">
    <property type="entry name" value="Glutaredoxin"/>
    <property type="match status" value="1"/>
</dbReference>
<dbReference type="SUPFAM" id="SSF52833">
    <property type="entry name" value="Thioredoxin-like"/>
    <property type="match status" value="1"/>
</dbReference>
<dbReference type="InterPro" id="IPR036249">
    <property type="entry name" value="Thioredoxin-like_sf"/>
</dbReference>
<proteinExistence type="predicted"/>
<feature type="domain" description="Thioredoxin" evidence="2">
    <location>
        <begin position="118"/>
        <end position="262"/>
    </location>
</feature>
<keyword evidence="4" id="KW-1185">Reference proteome</keyword>
<dbReference type="EMBL" id="FRBY01000002">
    <property type="protein sequence ID" value="SHL69353.1"/>
    <property type="molecule type" value="Genomic_DNA"/>
</dbReference>
<organism evidence="3 4">
    <name type="scientific">Flavobacterium saccharophilum</name>
    <dbReference type="NCBI Taxonomy" id="29534"/>
    <lineage>
        <taxon>Bacteria</taxon>
        <taxon>Pseudomonadati</taxon>
        <taxon>Bacteroidota</taxon>
        <taxon>Flavobacteriia</taxon>
        <taxon>Flavobacteriales</taxon>
        <taxon>Flavobacteriaceae</taxon>
        <taxon>Flavobacterium</taxon>
    </lineage>
</organism>
<dbReference type="STRING" id="29534.SAMN05444366_1232"/>
<evidence type="ECO:0000259" key="2">
    <source>
        <dbReference type="PROSITE" id="PS51352"/>
    </source>
</evidence>
<dbReference type="Proteomes" id="UP000184121">
    <property type="component" value="Unassembled WGS sequence"/>
</dbReference>
<dbReference type="PANTHER" id="PTHR42852:SF17">
    <property type="entry name" value="THIOREDOXIN-LIKE PROTEIN HI_1115"/>
    <property type="match status" value="1"/>
</dbReference>
<dbReference type="InterPro" id="IPR000866">
    <property type="entry name" value="AhpC/TSA"/>
</dbReference>
<dbReference type="PROSITE" id="PS00194">
    <property type="entry name" value="THIOREDOXIN_1"/>
    <property type="match status" value="1"/>
</dbReference>
<reference evidence="4" key="1">
    <citation type="submission" date="2016-11" db="EMBL/GenBank/DDBJ databases">
        <authorList>
            <person name="Varghese N."/>
            <person name="Submissions S."/>
        </authorList>
    </citation>
    <scope>NUCLEOTIDE SEQUENCE [LARGE SCALE GENOMIC DNA]</scope>
    <source>
        <strain evidence="4">DSM 1811</strain>
    </source>
</reference>
<dbReference type="GO" id="GO:0016209">
    <property type="term" value="F:antioxidant activity"/>
    <property type="evidence" value="ECO:0007669"/>
    <property type="project" value="InterPro"/>
</dbReference>
<dbReference type="Pfam" id="PF00578">
    <property type="entry name" value="AhpC-TSA"/>
    <property type="match status" value="1"/>
</dbReference>
<dbReference type="RefSeq" id="WP_086065185.1">
    <property type="nucleotide sequence ID" value="NZ_FRBY01000002.1"/>
</dbReference>
<dbReference type="PANTHER" id="PTHR42852">
    <property type="entry name" value="THIOL:DISULFIDE INTERCHANGE PROTEIN DSBE"/>
    <property type="match status" value="1"/>
</dbReference>
<gene>
    <name evidence="3" type="ORF">SAMN05444366_1232</name>
</gene>
<sequence length="263" mass="29834">MKKLFLLALIIISQSFYGQNKDVKKPEYVIIANNEIVSMETVEKYGADGYVKSMTKGVSEEKRNELASKFGDKIGEKEFIILIGMYTEQEKTENEKKMSSQPVENKTVVKTEDKEYILNVNDNAKDFTLKLVDGKEIKLSDLKGKVVLVNFWATWCAPCLMEFYDIPSKIIEPFKNDNFVFLAISSGETQEKVLNKVTKLRKDGIDFNYGVDTDRKIWNDYAKASIPKNFLIDKNGVIKFVATGNAPGNLDNIAAEIRKLLAK</sequence>
<name>A0A1M7CQL0_9FLAO</name>
<dbReference type="PROSITE" id="PS51352">
    <property type="entry name" value="THIOREDOXIN_2"/>
    <property type="match status" value="1"/>
</dbReference>
<accession>A0A1M7CQL0</accession>
<protein>
    <submittedName>
        <fullName evidence="3">Peroxiredoxin</fullName>
    </submittedName>
</protein>
<dbReference type="CDD" id="cd02966">
    <property type="entry name" value="TlpA_like_family"/>
    <property type="match status" value="1"/>
</dbReference>
<evidence type="ECO:0000256" key="1">
    <source>
        <dbReference type="ARBA" id="ARBA00023284"/>
    </source>
</evidence>
<dbReference type="InterPro" id="IPR050553">
    <property type="entry name" value="Thioredoxin_ResA/DsbE_sf"/>
</dbReference>
<keyword evidence="1" id="KW-0676">Redox-active center</keyword>